<proteinExistence type="predicted"/>
<dbReference type="Proteomes" id="UP000016924">
    <property type="component" value="Unassembled WGS sequence"/>
</dbReference>
<dbReference type="GeneID" id="19904134"/>
<feature type="compositionally biased region" description="Basic and acidic residues" evidence="1">
    <location>
        <begin position="104"/>
        <end position="114"/>
    </location>
</feature>
<sequence length="114" mass="12608">MNEQVRTRVEKDIIVVMYTAGVMEAEDYMDLWDLIYELPHMADDFDESVSDGFHADGASQPGGSDNSNDSGESGGSGEREEPNGLDGSKEFDQFTPFDVPETSDEFHGSYEPDD</sequence>
<dbReference type="HOGENOM" id="CLU_2120955_0_0_1"/>
<evidence type="ECO:0000256" key="1">
    <source>
        <dbReference type="SAM" id="MobiDB-lite"/>
    </source>
</evidence>
<evidence type="ECO:0000313" key="3">
    <source>
        <dbReference type="Proteomes" id="UP000016924"/>
    </source>
</evidence>
<reference evidence="3" key="1">
    <citation type="submission" date="2012-06" db="EMBL/GenBank/DDBJ databases">
        <title>The genome sequence of Coniosporium apollinis CBS 100218.</title>
        <authorList>
            <consortium name="The Broad Institute Genome Sequencing Platform"/>
            <person name="Cuomo C."/>
            <person name="Gorbushina A."/>
            <person name="Noack S."/>
            <person name="Walker B."/>
            <person name="Young S.K."/>
            <person name="Zeng Q."/>
            <person name="Gargeya S."/>
            <person name="Fitzgerald M."/>
            <person name="Haas B."/>
            <person name="Abouelleil A."/>
            <person name="Alvarado L."/>
            <person name="Arachchi H.M."/>
            <person name="Berlin A.M."/>
            <person name="Chapman S.B."/>
            <person name="Goldberg J."/>
            <person name="Griggs A."/>
            <person name="Gujja S."/>
            <person name="Hansen M."/>
            <person name="Howarth C."/>
            <person name="Imamovic A."/>
            <person name="Larimer J."/>
            <person name="McCowan C."/>
            <person name="Montmayeur A."/>
            <person name="Murphy C."/>
            <person name="Neiman D."/>
            <person name="Pearson M."/>
            <person name="Priest M."/>
            <person name="Roberts A."/>
            <person name="Saif S."/>
            <person name="Shea T."/>
            <person name="Sisk P."/>
            <person name="Sykes S."/>
            <person name="Wortman J."/>
            <person name="Nusbaum C."/>
            <person name="Birren B."/>
        </authorList>
    </citation>
    <scope>NUCLEOTIDE SEQUENCE [LARGE SCALE GENOMIC DNA]</scope>
    <source>
        <strain evidence="3">CBS 100218</strain>
    </source>
</reference>
<dbReference type="EMBL" id="JH767589">
    <property type="protein sequence ID" value="EON67680.1"/>
    <property type="molecule type" value="Genomic_DNA"/>
</dbReference>
<feature type="compositionally biased region" description="Low complexity" evidence="1">
    <location>
        <begin position="62"/>
        <end position="71"/>
    </location>
</feature>
<evidence type="ECO:0000313" key="2">
    <source>
        <dbReference type="EMBL" id="EON67680.1"/>
    </source>
</evidence>
<feature type="compositionally biased region" description="Basic and acidic residues" evidence="1">
    <location>
        <begin position="77"/>
        <end position="92"/>
    </location>
</feature>
<gene>
    <name evidence="2" type="ORF">W97_06823</name>
</gene>
<feature type="region of interest" description="Disordered" evidence="1">
    <location>
        <begin position="45"/>
        <end position="114"/>
    </location>
</feature>
<dbReference type="AlphaFoldDB" id="R7Z0G0"/>
<keyword evidence="3" id="KW-1185">Reference proteome</keyword>
<accession>R7Z0G0</accession>
<organism evidence="2 3">
    <name type="scientific">Coniosporium apollinis (strain CBS 100218)</name>
    <name type="common">Rock-inhabiting black yeast</name>
    <dbReference type="NCBI Taxonomy" id="1168221"/>
    <lineage>
        <taxon>Eukaryota</taxon>
        <taxon>Fungi</taxon>
        <taxon>Dikarya</taxon>
        <taxon>Ascomycota</taxon>
        <taxon>Pezizomycotina</taxon>
        <taxon>Dothideomycetes</taxon>
        <taxon>Dothideomycetes incertae sedis</taxon>
        <taxon>Coniosporium</taxon>
    </lineage>
</organism>
<protein>
    <submittedName>
        <fullName evidence="2">Uncharacterized protein</fullName>
    </submittedName>
</protein>
<name>R7Z0G0_CONA1</name>
<dbReference type="RefSeq" id="XP_007782997.1">
    <property type="nucleotide sequence ID" value="XM_007784807.1"/>
</dbReference>